<dbReference type="EMBL" id="BNEB01000002">
    <property type="protein sequence ID" value="GHI60407.1"/>
    <property type="molecule type" value="Genomic_DNA"/>
</dbReference>
<feature type="compositionally biased region" description="Polar residues" evidence="1">
    <location>
        <begin position="233"/>
        <end position="245"/>
    </location>
</feature>
<comment type="caution">
    <text evidence="2">The sequence shown here is derived from an EMBL/GenBank/DDBJ whole genome shotgun (WGS) entry which is preliminary data.</text>
</comment>
<keyword evidence="3" id="KW-1185">Reference proteome</keyword>
<feature type="region of interest" description="Disordered" evidence="1">
    <location>
        <begin position="1593"/>
        <end position="1613"/>
    </location>
</feature>
<feature type="region of interest" description="Disordered" evidence="1">
    <location>
        <begin position="563"/>
        <end position="600"/>
    </location>
</feature>
<feature type="compositionally biased region" description="Low complexity" evidence="1">
    <location>
        <begin position="582"/>
        <end position="594"/>
    </location>
</feature>
<protein>
    <submittedName>
        <fullName evidence="2">Uncharacterized protein</fullName>
    </submittedName>
</protein>
<dbReference type="Proteomes" id="UP000649259">
    <property type="component" value="Unassembled WGS sequence"/>
</dbReference>
<feature type="compositionally biased region" description="Basic and acidic residues" evidence="1">
    <location>
        <begin position="1"/>
        <end position="20"/>
    </location>
</feature>
<evidence type="ECO:0000313" key="2">
    <source>
        <dbReference type="EMBL" id="GHI60407.1"/>
    </source>
</evidence>
<accession>A0ABQ3RXC6</accession>
<evidence type="ECO:0000313" key="3">
    <source>
        <dbReference type="Proteomes" id="UP000649259"/>
    </source>
</evidence>
<feature type="compositionally biased region" description="Low complexity" evidence="1">
    <location>
        <begin position="1149"/>
        <end position="1178"/>
    </location>
</feature>
<feature type="compositionally biased region" description="Basic and acidic residues" evidence="1">
    <location>
        <begin position="1179"/>
        <end position="1191"/>
    </location>
</feature>
<reference evidence="3" key="1">
    <citation type="submission" date="2023-07" db="EMBL/GenBank/DDBJ databases">
        <title>Whole genome shotgun sequence of Streptomyces cacaoi subsp. asoensis NBRC 13813.</title>
        <authorList>
            <person name="Komaki H."/>
            <person name="Tamura T."/>
        </authorList>
    </citation>
    <scope>NUCLEOTIDE SEQUENCE [LARGE SCALE GENOMIC DNA]</scope>
    <source>
        <strain evidence="3">NBRC 13813</strain>
    </source>
</reference>
<name>A0ABQ3RXC6_9ACTN</name>
<feature type="region of interest" description="Disordered" evidence="1">
    <location>
        <begin position="1134"/>
        <end position="1213"/>
    </location>
</feature>
<feature type="region of interest" description="Disordered" evidence="1">
    <location>
        <begin position="233"/>
        <end position="253"/>
    </location>
</feature>
<sequence length="1738" mass="179803">MRDQRQAGDDRHGSARERTPRVATAVRAPGRGAARNPLLGLQQTAGNAATVAALGAAGPSTGRRRPAQVPAAITEVGDDSLELPSYLRDMEAAGLSTAYGLSGHEFVTTTLAGAVGRRDGVVAEIAAELAGRPESFYGSGRAFAVTGASGTDRYDVTVRLAPADDDRPGVFSPAGPGAEDAATKVDVQHNSAATVAQSAGGSASKGVAFTAFGMAPVAPGVWAGGAATVNAQPFQSSQDSRSQRNVAEPRVLRSDKGSVEVPRRVGYHVRIMKDGERTARHAAGTGALTMRVPVEHLVPVTAGPAPRPRPVTPQTAKAVSLADSMAPLAVSDRAAPHQGGGGLFDAVASALHPSLTWPGAPGRARLYEATATATVLEDLPRLLRDGVVGEDLTSRDGTTTGTYRMRAAITELAPGWSTGKTQLRTHQQAQHGVADTAGKGRGGALGVGPAAGFGVLGNAAAVRGTVMPVAGARKARFSVAEQTVSSRQGAEVRGEKVLYLGTVLFTVEGSGPTSPLTRARGGGRTAQHTMRVWVSLRADEARELGLPLPEGVTAGEFVKRPQGAAADVKGKGKARATEQDLAAENGESAAGAEGRAAEEDTRHLPFGAMGASVAISRLDTEPMMRAVTRMFATDARLAGYLPAFGEEEQPRGLSPEEAEVQRRNYRELVAVLSETNLRVNKDQLLSTGIRVRLRRKSRFHAHDVQVKVTGSLRETGHLGETKDWLVRSHSGVTSNVQSGRASSRTIGGMALGQFRLVPGALTMSARAEKGRTTTRRGQGGPTVRTDVLTNGSEEASVFGGSLSLAVDVTMTSRQRKAARALTPGAPGRDVPVPEHVGTLPLDPQDVRLLTPSAFTLDGDSKRGLDEATATRTARHREPRVEFAAAGIGDLAGLTARQMGGVRGVRDWTLVETVGDAQPVRDLAFELLARAAARNREAREDRALETEGLAPRLAIEDRLSPQAVTAALRQGVSSGWVVRNLRHARRLAGLDGAVGTRFALTRPRIVHQGTGAGTETFVLGGHQVTGQEGKSRHVTVQGGLTGSENGAEWRLAEGVSAGRTLGQGDTTASTLVGTVERNAHTSRKSPLYLVQCDLVVRMVAEVAVTGGGPYVSRGGRTVPGGVAVWLTERQVRAAGLRLPGEERRDGAAPGSGTVPTAAGSSGTSSSRADGKAAGSSGKAARSDGKARAEERAGSSTAAGTHTGAASGSAPLLPPAPVPALDRSLPLGFGMIEDMPDFVPLLEAVRGRLGASLADDLLPRTRLTDRNDNVQRLLRVLDRDGSAGLLSSAMDGGVGVELLDGRKRPYRAVFRVRRTGQGSYVDTASDGRDMEYITSAAAQRASAHDESDSRGVEAILAGSGKPDGGAGQLKSLGAAGGLGLAASDARRSASVGRAQLGVKTVAEAGSAPSALMNLPIEATLEVFSGDRRVALAAQKGLSLTHRVLAADLRALSRIVPVPPRQAGARAAAAEDAGADRLGPWRASGVRLPMEAQVNGFRGAPRVQQAVDDAVRRAGGGARFRTGGEAAFHLLREAVSTEWLTAALPLLTAAGVDLPPVHATGASGQDLRASLHARLSGGRVLGVGDKMTFETVAQSGLDAPRPSGADGQQANDHGRSARGLLGAGVLNADEFRLNQFLGAVDGSGGSTATAAGGAGSMPLHKPKSESVLVQFTLTVRVVAEVADRVREGRRATAVQEVTLPEPVVVRMPAPAVRRMLADAAGTELLRDPGGHLAPPAPPAAE</sequence>
<feature type="compositionally biased region" description="Low complexity" evidence="1">
    <location>
        <begin position="1192"/>
        <end position="1209"/>
    </location>
</feature>
<organism evidence="2 3">
    <name type="scientific">Streptomyces asoensis</name>
    <dbReference type="NCBI Taxonomy" id="249586"/>
    <lineage>
        <taxon>Bacteria</taxon>
        <taxon>Bacillati</taxon>
        <taxon>Actinomycetota</taxon>
        <taxon>Actinomycetes</taxon>
        <taxon>Kitasatosporales</taxon>
        <taxon>Streptomycetaceae</taxon>
        <taxon>Streptomyces</taxon>
    </lineage>
</organism>
<dbReference type="RefSeq" id="WP_189918755.1">
    <property type="nucleotide sequence ID" value="NZ_BMSI01000002.1"/>
</dbReference>
<gene>
    <name evidence="2" type="ORF">Saso_20570</name>
</gene>
<dbReference type="GeneID" id="91469959"/>
<feature type="region of interest" description="Disordered" evidence="1">
    <location>
        <begin position="1"/>
        <end position="34"/>
    </location>
</feature>
<proteinExistence type="predicted"/>
<evidence type="ECO:0000256" key="1">
    <source>
        <dbReference type="SAM" id="MobiDB-lite"/>
    </source>
</evidence>